<name>A0A195D340_9HYME</name>
<keyword evidence="1" id="KW-0472">Membrane</keyword>
<keyword evidence="1" id="KW-0812">Transmembrane</keyword>
<dbReference type="EMBL" id="KQ976885">
    <property type="protein sequence ID" value="KYN07281.1"/>
    <property type="molecule type" value="Genomic_DNA"/>
</dbReference>
<evidence type="ECO:0000313" key="2">
    <source>
        <dbReference type="EMBL" id="KYN07281.1"/>
    </source>
</evidence>
<proteinExistence type="predicted"/>
<evidence type="ECO:0000256" key="1">
    <source>
        <dbReference type="SAM" id="Phobius"/>
    </source>
</evidence>
<reference evidence="2 3" key="1">
    <citation type="submission" date="2016-03" db="EMBL/GenBank/DDBJ databases">
        <title>Cyphomyrmex costatus WGS genome.</title>
        <authorList>
            <person name="Nygaard S."/>
            <person name="Hu H."/>
            <person name="Boomsma J."/>
            <person name="Zhang G."/>
        </authorList>
    </citation>
    <scope>NUCLEOTIDE SEQUENCE [LARGE SCALE GENOMIC DNA]</scope>
    <source>
        <strain evidence="2">MS0001</strain>
        <tissue evidence="2">Whole body</tissue>
    </source>
</reference>
<accession>A0A195D340</accession>
<keyword evidence="3" id="KW-1185">Reference proteome</keyword>
<dbReference type="AlphaFoldDB" id="A0A195D340"/>
<keyword evidence="1" id="KW-1133">Transmembrane helix</keyword>
<protein>
    <submittedName>
        <fullName evidence="2">Uncharacterized protein</fullName>
    </submittedName>
</protein>
<dbReference type="Proteomes" id="UP000078542">
    <property type="component" value="Unassembled WGS sequence"/>
</dbReference>
<sequence length="165" mass="18280">MTIRLHETPQNITRVTEVHSQIVPSIQSGLGRSSGSCSAARNISTVRPSLRSMNTSVNSSELKSPNAAGMPSSTFPNTADVISLHLAIEMSAMRWTNVFLFYLLAVLLSHMFYNPNNKNIFNVVTLHYKNLWLFLSPLTKQNLSLLPLLCRSSNTIQNGSSCNKK</sequence>
<evidence type="ECO:0000313" key="3">
    <source>
        <dbReference type="Proteomes" id="UP000078542"/>
    </source>
</evidence>
<gene>
    <name evidence="2" type="ORF">ALC62_01483</name>
</gene>
<feature type="transmembrane region" description="Helical" evidence="1">
    <location>
        <begin position="95"/>
        <end position="113"/>
    </location>
</feature>
<organism evidence="2 3">
    <name type="scientific">Cyphomyrmex costatus</name>
    <dbReference type="NCBI Taxonomy" id="456900"/>
    <lineage>
        <taxon>Eukaryota</taxon>
        <taxon>Metazoa</taxon>
        <taxon>Ecdysozoa</taxon>
        <taxon>Arthropoda</taxon>
        <taxon>Hexapoda</taxon>
        <taxon>Insecta</taxon>
        <taxon>Pterygota</taxon>
        <taxon>Neoptera</taxon>
        <taxon>Endopterygota</taxon>
        <taxon>Hymenoptera</taxon>
        <taxon>Apocrita</taxon>
        <taxon>Aculeata</taxon>
        <taxon>Formicoidea</taxon>
        <taxon>Formicidae</taxon>
        <taxon>Myrmicinae</taxon>
        <taxon>Cyphomyrmex</taxon>
    </lineage>
</organism>